<dbReference type="Proteomes" id="UP000238350">
    <property type="component" value="Unassembled WGS sequence"/>
</dbReference>
<protein>
    <submittedName>
        <fullName evidence="2">Uncharacterized protein</fullName>
    </submittedName>
</protein>
<dbReference type="AlphaFoldDB" id="A0A2T0FF50"/>
<feature type="compositionally biased region" description="Acidic residues" evidence="1">
    <location>
        <begin position="30"/>
        <end position="39"/>
    </location>
</feature>
<dbReference type="EMBL" id="NDIQ01000001">
    <property type="protein sequence ID" value="PRT53622.1"/>
    <property type="molecule type" value="Genomic_DNA"/>
</dbReference>
<evidence type="ECO:0000313" key="2">
    <source>
        <dbReference type="EMBL" id="PRT53622.1"/>
    </source>
</evidence>
<organism evidence="2 3">
    <name type="scientific">Wickerhamiella sorbophila</name>
    <dbReference type="NCBI Taxonomy" id="45607"/>
    <lineage>
        <taxon>Eukaryota</taxon>
        <taxon>Fungi</taxon>
        <taxon>Dikarya</taxon>
        <taxon>Ascomycota</taxon>
        <taxon>Saccharomycotina</taxon>
        <taxon>Dipodascomycetes</taxon>
        <taxon>Dipodascales</taxon>
        <taxon>Trichomonascaceae</taxon>
        <taxon>Wickerhamiella</taxon>
    </lineage>
</organism>
<evidence type="ECO:0000256" key="1">
    <source>
        <dbReference type="SAM" id="MobiDB-lite"/>
    </source>
</evidence>
<reference evidence="2 3" key="1">
    <citation type="submission" date="2017-04" db="EMBL/GenBank/DDBJ databases">
        <title>Genome sequencing of [Candida] sorbophila.</title>
        <authorList>
            <person name="Ahn J.O."/>
        </authorList>
    </citation>
    <scope>NUCLEOTIDE SEQUENCE [LARGE SCALE GENOMIC DNA]</scope>
    <source>
        <strain evidence="2 3">DS02</strain>
    </source>
</reference>
<proteinExistence type="predicted"/>
<name>A0A2T0FF50_9ASCO</name>
<feature type="compositionally biased region" description="Basic and acidic residues" evidence="1">
    <location>
        <begin position="18"/>
        <end position="28"/>
    </location>
</feature>
<dbReference type="RefSeq" id="XP_024663568.1">
    <property type="nucleotide sequence ID" value="XM_024807800.1"/>
</dbReference>
<feature type="region of interest" description="Disordered" evidence="1">
    <location>
        <begin position="1"/>
        <end position="56"/>
    </location>
</feature>
<dbReference type="GeneID" id="36514991"/>
<sequence length="129" mass="14459">MSVEATTKKTGKLSSKLLDMKFMKKPGDDNVAEPDEDVSEPVSGPDPGSWSIPGVRPKKTKLRTQLGFSDIQNTKFPVGRQLWKNGKCQDVRELEKEATPDVELDPELPAKKRRSEGKTPPSKKQNKRR</sequence>
<comment type="caution">
    <text evidence="2">The sequence shown here is derived from an EMBL/GenBank/DDBJ whole genome shotgun (WGS) entry which is preliminary data.</text>
</comment>
<gene>
    <name evidence="2" type="ORF">B9G98_01242</name>
</gene>
<accession>A0A2T0FF50</accession>
<feature type="region of interest" description="Disordered" evidence="1">
    <location>
        <begin position="93"/>
        <end position="129"/>
    </location>
</feature>
<evidence type="ECO:0000313" key="3">
    <source>
        <dbReference type="Proteomes" id="UP000238350"/>
    </source>
</evidence>
<keyword evidence="3" id="KW-1185">Reference proteome</keyword>